<keyword evidence="1" id="KW-0812">Transmembrane</keyword>
<feature type="transmembrane region" description="Helical" evidence="1">
    <location>
        <begin position="343"/>
        <end position="363"/>
    </location>
</feature>
<reference evidence="2" key="2">
    <citation type="submission" date="2020-09" db="EMBL/GenBank/DDBJ databases">
        <authorList>
            <person name="Sun Q."/>
            <person name="Zhou Y."/>
        </authorList>
    </citation>
    <scope>NUCLEOTIDE SEQUENCE</scope>
    <source>
        <strain evidence="2">CGMCC 1.12924</strain>
    </source>
</reference>
<feature type="transmembrane region" description="Helical" evidence="1">
    <location>
        <begin position="212"/>
        <end position="231"/>
    </location>
</feature>
<accession>A0A8J2V905</accession>
<feature type="transmembrane region" description="Helical" evidence="1">
    <location>
        <begin position="270"/>
        <end position="291"/>
    </location>
</feature>
<feature type="transmembrane region" description="Helical" evidence="1">
    <location>
        <begin position="102"/>
        <end position="122"/>
    </location>
</feature>
<dbReference type="Proteomes" id="UP000652231">
    <property type="component" value="Unassembled WGS sequence"/>
</dbReference>
<feature type="transmembrane region" description="Helical" evidence="1">
    <location>
        <begin position="142"/>
        <end position="169"/>
    </location>
</feature>
<feature type="transmembrane region" description="Helical" evidence="1">
    <location>
        <begin position="79"/>
        <end position="96"/>
    </location>
</feature>
<keyword evidence="1" id="KW-0472">Membrane</keyword>
<evidence type="ECO:0000313" key="2">
    <source>
        <dbReference type="EMBL" id="GGD84629.1"/>
    </source>
</evidence>
<comment type="caution">
    <text evidence="2">The sequence shown here is derived from an EMBL/GenBank/DDBJ whole genome shotgun (WGS) entry which is preliminary data.</text>
</comment>
<evidence type="ECO:0000313" key="3">
    <source>
        <dbReference type="Proteomes" id="UP000652231"/>
    </source>
</evidence>
<dbReference type="RefSeq" id="WP_229741291.1">
    <property type="nucleotide sequence ID" value="NZ_BMGK01000002.1"/>
</dbReference>
<dbReference type="EMBL" id="BMGK01000002">
    <property type="protein sequence ID" value="GGD84629.1"/>
    <property type="molecule type" value="Genomic_DNA"/>
</dbReference>
<reference evidence="2" key="1">
    <citation type="journal article" date="2014" name="Int. J. Syst. Evol. Microbiol.">
        <title>Complete genome sequence of Corynebacterium casei LMG S-19264T (=DSM 44701T), isolated from a smear-ripened cheese.</title>
        <authorList>
            <consortium name="US DOE Joint Genome Institute (JGI-PGF)"/>
            <person name="Walter F."/>
            <person name="Albersmeier A."/>
            <person name="Kalinowski J."/>
            <person name="Ruckert C."/>
        </authorList>
    </citation>
    <scope>NUCLEOTIDE SEQUENCE</scope>
    <source>
        <strain evidence="2">CGMCC 1.12924</strain>
    </source>
</reference>
<feature type="transmembrane region" description="Helical" evidence="1">
    <location>
        <begin position="46"/>
        <end position="67"/>
    </location>
</feature>
<name>A0A8J2V905_9FLAO</name>
<protein>
    <submittedName>
        <fullName evidence="2">Uncharacterized protein</fullName>
    </submittedName>
</protein>
<keyword evidence="1" id="KW-1133">Transmembrane helix</keyword>
<feature type="transmembrane region" description="Helical" evidence="1">
    <location>
        <begin position="375"/>
        <end position="399"/>
    </location>
</feature>
<evidence type="ECO:0000256" key="1">
    <source>
        <dbReference type="SAM" id="Phobius"/>
    </source>
</evidence>
<proteinExistence type="predicted"/>
<feature type="transmembrane region" description="Helical" evidence="1">
    <location>
        <begin position="311"/>
        <end position="331"/>
    </location>
</feature>
<organism evidence="2 3">
    <name type="scientific">Planktosalinus lacus</name>
    <dbReference type="NCBI Taxonomy" id="1526573"/>
    <lineage>
        <taxon>Bacteria</taxon>
        <taxon>Pseudomonadati</taxon>
        <taxon>Bacteroidota</taxon>
        <taxon>Flavobacteriia</taxon>
        <taxon>Flavobacteriales</taxon>
        <taxon>Flavobacteriaceae</taxon>
        <taxon>Planktosalinus</taxon>
    </lineage>
</organism>
<dbReference type="AlphaFoldDB" id="A0A8J2V905"/>
<keyword evidence="3" id="KW-1185">Reference proteome</keyword>
<feature type="transmembrane region" description="Helical" evidence="1">
    <location>
        <begin position="237"/>
        <end position="258"/>
    </location>
</feature>
<gene>
    <name evidence="2" type="ORF">GCM10011312_05820</name>
</gene>
<feature type="transmembrane region" description="Helical" evidence="1">
    <location>
        <begin position="181"/>
        <end position="200"/>
    </location>
</feature>
<sequence>MKIHLQSHTHLALFFFLLAALLGAILRLFAVADIPATYRFLVHTHSHIALLGWVYIGLTTLLYKLFLEKAKVAVAYRRIFWFTQVTLAGMLLSFPFQGYALFSILFSTLFLIASYLFAGLFLKKTPAEFRTRLSFKLARWAVLYMVFSSIGPWALGAIMNTLGSTSVWYKMAIYFYLHFQYNGWFVVALLAVLVFLLEQGDFTLHPKKQGKFLRLLNSSVLLTFFLSTLFTEPHWTLYVLGALGAILQTIVFIWLFLWLYPRWKPFSKRLLPGVGPLLIGAGVLLAIKSDMQLLSAIPYFAMLAYYTPDFVIGYLHLVFLGVVSIAQFAFLKQTALLQLSRKAMLLYLAVFVVTELIIFYKGFSLWLDFPLFENYYLILSIASCLFPLALIIIFINTVFQANKKTIL</sequence>